<organism evidence="3 4">
    <name type="scientific">Gordonibacter faecis</name>
    <dbReference type="NCBI Taxonomy" id="3047475"/>
    <lineage>
        <taxon>Bacteria</taxon>
        <taxon>Bacillati</taxon>
        <taxon>Actinomycetota</taxon>
        <taxon>Coriobacteriia</taxon>
        <taxon>Eggerthellales</taxon>
        <taxon>Eggerthellaceae</taxon>
        <taxon>Gordonibacter</taxon>
    </lineage>
</organism>
<evidence type="ECO:0000259" key="2">
    <source>
        <dbReference type="Pfam" id="PF13635"/>
    </source>
</evidence>
<feature type="domain" description="AAA" evidence="1">
    <location>
        <begin position="35"/>
        <end position="142"/>
    </location>
</feature>
<evidence type="ECO:0000313" key="4">
    <source>
        <dbReference type="Proteomes" id="UP001232750"/>
    </source>
</evidence>
<proteinExistence type="predicted"/>
<dbReference type="EMBL" id="JASJEU010000020">
    <property type="protein sequence ID" value="MDJ1651234.1"/>
    <property type="molecule type" value="Genomic_DNA"/>
</dbReference>
<dbReference type="PANTHER" id="PTHR43566">
    <property type="entry name" value="CONSERVED PROTEIN"/>
    <property type="match status" value="1"/>
</dbReference>
<keyword evidence="4" id="KW-1185">Reference proteome</keyword>
<protein>
    <submittedName>
        <fullName evidence="3">DUF4143 domain-containing protein</fullName>
    </submittedName>
</protein>
<feature type="domain" description="DUF4143" evidence="2">
    <location>
        <begin position="213"/>
        <end position="372"/>
    </location>
</feature>
<dbReference type="RefSeq" id="WP_283832579.1">
    <property type="nucleotide sequence ID" value="NZ_JASJEU010000020.1"/>
</dbReference>
<comment type="caution">
    <text evidence="3">The sequence shown here is derived from an EMBL/GenBank/DDBJ whole genome shotgun (WGS) entry which is preliminary data.</text>
</comment>
<reference evidence="3 4" key="1">
    <citation type="submission" date="2023-05" db="EMBL/GenBank/DDBJ databases">
        <title>Gordonibacter KGMB12511T sp. nov., isolated from faeces of healthy Korean.</title>
        <authorList>
            <person name="Kim H.S."/>
            <person name="Kim J.-S."/>
            <person name="Suh M.K."/>
            <person name="Eom M.K."/>
            <person name="Do H.E."/>
            <person name="Lee J.-S."/>
        </authorList>
    </citation>
    <scope>NUCLEOTIDE SEQUENCE [LARGE SCALE GENOMIC DNA]</scope>
    <source>
        <strain evidence="3 4">KGMB12511</strain>
    </source>
</reference>
<dbReference type="Pfam" id="PF13635">
    <property type="entry name" value="DUF4143"/>
    <property type="match status" value="1"/>
</dbReference>
<gene>
    <name evidence="3" type="ORF">QNJ86_10520</name>
</gene>
<evidence type="ECO:0000313" key="3">
    <source>
        <dbReference type="EMBL" id="MDJ1651234.1"/>
    </source>
</evidence>
<name>A0ABT7DNW9_9ACTN</name>
<sequence length="432" mass="47800">MESAETEKLTPAGYLPRVIDGRLEKMLKSFGGVEITGAKWCGKTWTALAHAASFDTLVSEPTRLAALTDPMLVLEGAEPHLVDEWQEVPSIWDAARNRIDTNANRKGQIILTGSCQPKDERIHHSGTGRIARLRMRPMSLYETGDSNGTVSLKGLFDGVFNPTRNKTEVADIARWCCRGGWPSVLGMDDEFALETPVEYINSVLEVSIPKLEKTPETARRLMKALAMNVSQAVTYETLAKDMGYGEEETPHRVTVESYLEALERLFIIEDLKGWEPPLRAKTRVRTKPKRYFVDPSLAAALIGATPSNLLRDTQTLGCLFEQLCVRDLRVYLSSLGGVGNRMGYYRDEKGLEADVVIELGDGRWGAIEIKLSEDALSDEVSAKLLRLKEKISGNAAARNRPPEFLAIVVGKGDLAYRRKDGVLVVPITTLAP</sequence>
<dbReference type="Proteomes" id="UP001232750">
    <property type="component" value="Unassembled WGS sequence"/>
</dbReference>
<dbReference type="InterPro" id="IPR025420">
    <property type="entry name" value="DUF4143"/>
</dbReference>
<dbReference type="Pfam" id="PF13173">
    <property type="entry name" value="AAA_14"/>
    <property type="match status" value="1"/>
</dbReference>
<accession>A0ABT7DNW9</accession>
<dbReference type="InterPro" id="IPR041682">
    <property type="entry name" value="AAA_14"/>
</dbReference>
<evidence type="ECO:0000259" key="1">
    <source>
        <dbReference type="Pfam" id="PF13173"/>
    </source>
</evidence>
<dbReference type="PANTHER" id="PTHR43566:SF2">
    <property type="entry name" value="DUF4143 DOMAIN-CONTAINING PROTEIN"/>
    <property type="match status" value="1"/>
</dbReference>